<feature type="compositionally biased region" description="Polar residues" evidence="1">
    <location>
        <begin position="22"/>
        <end position="34"/>
    </location>
</feature>
<feature type="compositionally biased region" description="Polar residues" evidence="1">
    <location>
        <begin position="119"/>
        <end position="129"/>
    </location>
</feature>
<dbReference type="Pfam" id="PF07839">
    <property type="entry name" value="CaM_binding"/>
    <property type="match status" value="1"/>
</dbReference>
<feature type="region of interest" description="Disordered" evidence="1">
    <location>
        <begin position="553"/>
        <end position="588"/>
    </location>
</feature>
<feature type="region of interest" description="Disordered" evidence="1">
    <location>
        <begin position="429"/>
        <end position="497"/>
    </location>
</feature>
<feature type="compositionally biased region" description="Polar residues" evidence="1">
    <location>
        <begin position="195"/>
        <end position="223"/>
    </location>
</feature>
<feature type="compositionally biased region" description="Basic and acidic residues" evidence="1">
    <location>
        <begin position="564"/>
        <end position="588"/>
    </location>
</feature>
<organism evidence="3 4">
    <name type="scientific">Tripterygium wilfordii</name>
    <name type="common">Thunder God vine</name>
    <dbReference type="NCBI Taxonomy" id="458696"/>
    <lineage>
        <taxon>Eukaryota</taxon>
        <taxon>Viridiplantae</taxon>
        <taxon>Streptophyta</taxon>
        <taxon>Embryophyta</taxon>
        <taxon>Tracheophyta</taxon>
        <taxon>Spermatophyta</taxon>
        <taxon>Magnoliopsida</taxon>
        <taxon>eudicotyledons</taxon>
        <taxon>Gunneridae</taxon>
        <taxon>Pentapetalae</taxon>
        <taxon>rosids</taxon>
        <taxon>fabids</taxon>
        <taxon>Celastrales</taxon>
        <taxon>Celastraceae</taxon>
        <taxon>Tripterygium</taxon>
    </lineage>
</organism>
<feature type="compositionally biased region" description="Polar residues" evidence="1">
    <location>
        <begin position="372"/>
        <end position="381"/>
    </location>
</feature>
<dbReference type="AlphaFoldDB" id="A0A7J7CNA6"/>
<dbReference type="InterPro" id="IPR012417">
    <property type="entry name" value="CaM-bd_dom_pln"/>
</dbReference>
<evidence type="ECO:0000313" key="4">
    <source>
        <dbReference type="Proteomes" id="UP000593562"/>
    </source>
</evidence>
<dbReference type="EMBL" id="JAAARO010000015">
    <property type="protein sequence ID" value="KAF5735575.1"/>
    <property type="molecule type" value="Genomic_DNA"/>
</dbReference>
<keyword evidence="4" id="KW-1185">Reference proteome</keyword>
<dbReference type="OrthoDB" id="766386at2759"/>
<dbReference type="PANTHER" id="PTHR33349">
    <property type="entry name" value="EMB|CAB62594.1"/>
    <property type="match status" value="1"/>
</dbReference>
<comment type="caution">
    <text evidence="3">The sequence shown here is derived from an EMBL/GenBank/DDBJ whole genome shotgun (WGS) entry which is preliminary data.</text>
</comment>
<protein>
    <recommendedName>
        <fullName evidence="2">Calmodulin-binding domain-containing protein</fullName>
    </recommendedName>
</protein>
<feature type="domain" description="Calmodulin-binding" evidence="2">
    <location>
        <begin position="524"/>
        <end position="637"/>
    </location>
</feature>
<feature type="compositionally biased region" description="Low complexity" evidence="1">
    <location>
        <begin position="449"/>
        <end position="469"/>
    </location>
</feature>
<name>A0A7J7CNA6_TRIWF</name>
<feature type="compositionally biased region" description="Acidic residues" evidence="1">
    <location>
        <begin position="470"/>
        <end position="487"/>
    </location>
</feature>
<accession>A0A7J7CNA6</accession>
<evidence type="ECO:0000256" key="1">
    <source>
        <dbReference type="SAM" id="MobiDB-lite"/>
    </source>
</evidence>
<feature type="region of interest" description="Disordered" evidence="1">
    <location>
        <begin position="64"/>
        <end position="338"/>
    </location>
</feature>
<dbReference type="PANTHER" id="PTHR33349:SF1">
    <property type="entry name" value="EMB|CAB62594.1"/>
    <property type="match status" value="1"/>
</dbReference>
<proteinExistence type="predicted"/>
<reference evidence="3 4" key="1">
    <citation type="journal article" date="2020" name="Nat. Commun.">
        <title>Genome of Tripterygium wilfordii and identification of cytochrome P450 involved in triptolide biosynthesis.</title>
        <authorList>
            <person name="Tu L."/>
            <person name="Su P."/>
            <person name="Zhang Z."/>
            <person name="Gao L."/>
            <person name="Wang J."/>
            <person name="Hu T."/>
            <person name="Zhou J."/>
            <person name="Zhang Y."/>
            <person name="Zhao Y."/>
            <person name="Liu Y."/>
            <person name="Song Y."/>
            <person name="Tong Y."/>
            <person name="Lu Y."/>
            <person name="Yang J."/>
            <person name="Xu C."/>
            <person name="Jia M."/>
            <person name="Peters R.J."/>
            <person name="Huang L."/>
            <person name="Gao W."/>
        </authorList>
    </citation>
    <scope>NUCLEOTIDE SEQUENCE [LARGE SCALE GENOMIC DNA]</scope>
    <source>
        <strain evidence="4">cv. XIE 37</strain>
        <tissue evidence="3">Leaf</tissue>
    </source>
</reference>
<feature type="compositionally biased region" description="Low complexity" evidence="1">
    <location>
        <begin position="104"/>
        <end position="118"/>
    </location>
</feature>
<gene>
    <name evidence="3" type="ORF">HS088_TW15G01083</name>
</gene>
<evidence type="ECO:0000259" key="2">
    <source>
        <dbReference type="SMART" id="SM01054"/>
    </source>
</evidence>
<dbReference type="Proteomes" id="UP000593562">
    <property type="component" value="Unassembled WGS sequence"/>
</dbReference>
<feature type="compositionally biased region" description="Basic and acidic residues" evidence="1">
    <location>
        <begin position="398"/>
        <end position="410"/>
    </location>
</feature>
<feature type="compositionally biased region" description="Basic and acidic residues" evidence="1">
    <location>
        <begin position="159"/>
        <end position="184"/>
    </location>
</feature>
<evidence type="ECO:0000313" key="3">
    <source>
        <dbReference type="EMBL" id="KAF5735575.1"/>
    </source>
</evidence>
<dbReference type="SMART" id="SM01054">
    <property type="entry name" value="CaM_binding"/>
    <property type="match status" value="1"/>
</dbReference>
<feature type="region of interest" description="Disordered" evidence="1">
    <location>
        <begin position="352"/>
        <end position="410"/>
    </location>
</feature>
<dbReference type="GO" id="GO:0005516">
    <property type="term" value="F:calmodulin binding"/>
    <property type="evidence" value="ECO:0007669"/>
    <property type="project" value="InterPro"/>
</dbReference>
<feature type="compositionally biased region" description="Low complexity" evidence="1">
    <location>
        <begin position="286"/>
        <end position="298"/>
    </location>
</feature>
<feature type="compositionally biased region" description="Polar residues" evidence="1">
    <location>
        <begin position="138"/>
        <end position="153"/>
    </location>
</feature>
<sequence length="649" mass="71391">MARKSSSLLVTEDIAKPEGGNSRRNSMGKVSSSNSRDKIPPHYLRASTGSCHDFCKFGREHAFEAKARRPFPKRMPNKPPESQQSVESEIQPERKKTSMVLRQSSPNPNSKNSISDPPESQQPVESQIQPERKKTSMVLRQSSPGPNPKNSLSDPPIIIKKEVSAKSVDSKTLIESEFRSENKKTSAVKPRYSLDSKTTLSPNFKRQEELSPSMNTDASSKQASLKAKEESWSSRHASKPKPSFSKSSRGGLNGGINNEVRMGESGGTAKMDLKKVPASPRPLVNAKPSVKAKASPKPLVKAKPSIKALASPRPLVHPKPSVKVLGSPRPLVHTKPSVKVLGSPRPLVLPKPSVRVLGSPRGSSFARPSLSKVASLNSQKNRTLKAISPLKNEKKTRKTEPEELNNKLDQIKDEVVQEKTLYVIGVETESEPLESVQDESHAFEPSPPTLSSSSKSPSIPESPSSLSNSEELEEESEYTVTEADDVSLSDSSEPVDMKEYETVEPEYKEMQQKGGMVSSEVNHQPVTLHFRRGKVVEFHSENNGPRRLKFRRGRVLGDNQNMKADGRRSFKKRGVDGDKNDGKPDSEQVVLRHQDVQGKKDAQGLFNNVIEETANKLVETRKSKVKALVGAFETVISLQDRKPSAAPVS</sequence>
<dbReference type="InParanoid" id="A0A7J7CNA6"/>
<feature type="region of interest" description="Disordered" evidence="1">
    <location>
        <begin position="1"/>
        <end position="50"/>
    </location>
</feature>